<dbReference type="NCBIfam" id="TIGR02913">
    <property type="entry name" value="HAF_rpt"/>
    <property type="match status" value="1"/>
</dbReference>
<evidence type="ECO:0000256" key="1">
    <source>
        <dbReference type="SAM" id="MobiDB-lite"/>
    </source>
</evidence>
<feature type="compositionally biased region" description="Basic and acidic residues" evidence="1">
    <location>
        <begin position="287"/>
        <end position="298"/>
    </location>
</feature>
<evidence type="ECO:0000256" key="2">
    <source>
        <dbReference type="SAM" id="SignalP"/>
    </source>
</evidence>
<dbReference type="Proteomes" id="UP000011074">
    <property type="component" value="Chromosome"/>
</dbReference>
<evidence type="ECO:0000313" key="3">
    <source>
        <dbReference type="EMBL" id="QST79628.1"/>
    </source>
</evidence>
<feature type="compositionally biased region" description="Polar residues" evidence="1">
    <location>
        <begin position="360"/>
        <end position="369"/>
    </location>
</feature>
<reference evidence="3" key="3">
    <citation type="journal article" date="2021" name="bioRxiv">
        <title>Bilateral symmetry of linear streptomycete chromosomes.</title>
        <authorList>
            <person name="Algora-Gallardo L."/>
            <person name="Schniete J.K."/>
            <person name="Mark D.R."/>
            <person name="Hunter I.S."/>
            <person name="Herron P.R."/>
        </authorList>
    </citation>
    <scope>NUCLEOTIDE SEQUENCE</scope>
    <source>
        <strain evidence="3">ATCC 10970</strain>
    </source>
</reference>
<reference evidence="3" key="1">
    <citation type="submission" date="2012-12" db="EMBL/GenBank/DDBJ databases">
        <authorList>
            <person name="Pethick F.E."/>
            <person name="MacFadyen A.C."/>
            <person name="Tang Z."/>
            <person name="Sangal V."/>
            <person name="Tze-Tze L."/>
            <person name="Chu J."/>
            <person name="Guo M."/>
            <person name="Kirby R."/>
            <person name="Hoskisson P.A."/>
            <person name="Herron P.R."/>
            <person name="Hunter I.S."/>
        </authorList>
    </citation>
    <scope>NUCLEOTIDE SEQUENCE</scope>
    <source>
        <strain evidence="3">ATCC 10970</strain>
    </source>
</reference>
<protein>
    <submittedName>
        <fullName evidence="3">Uncharacterized protein</fullName>
    </submittedName>
</protein>
<reference evidence="3" key="2">
    <citation type="submission" date="2020-01" db="EMBL/GenBank/DDBJ databases">
        <authorList>
            <person name="Algora L."/>
            <person name="Schniete J.K."/>
            <person name="MacFadyen A."/>
            <person name="Hoskisson P.A."/>
            <person name="Hunter I.S."/>
            <person name="Herron P.R."/>
        </authorList>
    </citation>
    <scope>NUCLEOTIDE SEQUENCE</scope>
    <source>
        <strain evidence="3">ATCC 10970</strain>
    </source>
</reference>
<name>A0A8A1UHT1_STRR1</name>
<evidence type="ECO:0000313" key="4">
    <source>
        <dbReference type="Proteomes" id="UP000011074"/>
    </source>
</evidence>
<feature type="region of interest" description="Disordered" evidence="1">
    <location>
        <begin position="348"/>
        <end position="369"/>
    </location>
</feature>
<feature type="chain" id="PRO_5032905695" evidence="2">
    <location>
        <begin position="37"/>
        <end position="369"/>
    </location>
</feature>
<gene>
    <name evidence="3" type="ORF">SRIM_005070</name>
</gene>
<dbReference type="EMBL" id="CP048261">
    <property type="protein sequence ID" value="QST79628.1"/>
    <property type="molecule type" value="Genomic_DNA"/>
</dbReference>
<feature type="signal peptide" evidence="2">
    <location>
        <begin position="1"/>
        <end position="36"/>
    </location>
</feature>
<dbReference type="AlphaFoldDB" id="A0A8A1UHT1"/>
<feature type="region of interest" description="Disordered" evidence="1">
    <location>
        <begin position="274"/>
        <end position="319"/>
    </location>
</feature>
<accession>A0A8A1UHT1</accession>
<keyword evidence="2" id="KW-0732">Signal</keyword>
<organism evidence="3 4">
    <name type="scientific">Streptomyces rimosus subsp. rimosus (strain ATCC 10970 / DSM 40260 / JCM 4667 / NRRL 2234)</name>
    <dbReference type="NCBI Taxonomy" id="1265868"/>
    <lineage>
        <taxon>Bacteria</taxon>
        <taxon>Bacillati</taxon>
        <taxon>Actinomycetota</taxon>
        <taxon>Actinomycetes</taxon>
        <taxon>Kitasatosporales</taxon>
        <taxon>Streptomycetaceae</taxon>
        <taxon>Streptomyces</taxon>
    </lineage>
</organism>
<dbReference type="InterPro" id="IPR014262">
    <property type="entry name" value="HAF_rpt"/>
</dbReference>
<proteinExistence type="predicted"/>
<feature type="compositionally biased region" description="Low complexity" evidence="1">
    <location>
        <begin position="299"/>
        <end position="314"/>
    </location>
</feature>
<sequence>MLTSQGDARMRSRRVAVTAALTVAMSAALLSPMAHAAPAARSTTVAACSWSPELLTVPARYTGGGQITAADSQGGYAGTGAITYSWGTTTREVLRWEGGQATEFARPKGLAQPTVTGVNRDGTVVGDVNAEDSERHAFRTRDGKLERLPEPAGTTASWATGINDVGDIVGHVAVLARQGIDSYYVHTAVLWPANAPGTVVKLSGGLPGTGQTKATGIDQDGTVLVEHMKTRTDAFDPAALYLWREGGARKLSLPSGTAVVHGNGISNGRVAGVTQPSSDADGQGVLWDRDGTPLRPEHSASVNSVNSSGQSVGWTTGGGGDAVWQLDRRTATLPGALGLSASADDGALAGWSRPDGGNGHNQPTVWRCR</sequence>